<sequence length="126" mass="13894">MSLFLILAGCVGQEKVGIEGESKHWKAEMIYTVSKSVQSGEGSIEYIGDEKLKSLHYEINFPKIFTLGASGSRDKINGNDTVFSLGVLNPPHDNGEILRNHIDEISITVEWETLSGKVKEEVVDLS</sequence>
<protein>
    <submittedName>
        <fullName evidence="1">Uncharacterized protein</fullName>
    </submittedName>
</protein>
<accession>A0A0A2T6A7</accession>
<dbReference type="eggNOG" id="ENOG5034BG8">
    <property type="taxonomic scope" value="Bacteria"/>
</dbReference>
<gene>
    <name evidence="1" type="ORF">N782_01855</name>
</gene>
<dbReference type="AlphaFoldDB" id="A0A0A2T6A7"/>
<proteinExistence type="predicted"/>
<name>A0A0A2T6A7_9BACI</name>
<dbReference type="EMBL" id="AVBF01000089">
    <property type="protein sequence ID" value="KGP71034.1"/>
    <property type="molecule type" value="Genomic_DNA"/>
</dbReference>
<evidence type="ECO:0000313" key="1">
    <source>
        <dbReference type="EMBL" id="KGP71034.1"/>
    </source>
</evidence>
<evidence type="ECO:0000313" key="2">
    <source>
        <dbReference type="Proteomes" id="UP000030147"/>
    </source>
</evidence>
<dbReference type="Proteomes" id="UP000030147">
    <property type="component" value="Unassembled WGS sequence"/>
</dbReference>
<keyword evidence="2" id="KW-1185">Reference proteome</keyword>
<organism evidence="1 2">
    <name type="scientific">Pontibacillus yanchengensis Y32</name>
    <dbReference type="NCBI Taxonomy" id="1385514"/>
    <lineage>
        <taxon>Bacteria</taxon>
        <taxon>Bacillati</taxon>
        <taxon>Bacillota</taxon>
        <taxon>Bacilli</taxon>
        <taxon>Bacillales</taxon>
        <taxon>Bacillaceae</taxon>
        <taxon>Pontibacillus</taxon>
    </lineage>
</organism>
<reference evidence="1 2" key="1">
    <citation type="journal article" date="2015" name="Stand. Genomic Sci.">
        <title>High quality draft genome sequence of the moderately halophilic bacterium Pontibacillus yanchengensis Y32(T) and comparison among Pontibacillus genomes.</title>
        <authorList>
            <person name="Huang J."/>
            <person name="Qiao Z.X."/>
            <person name="Tang J.W."/>
            <person name="Wang G."/>
        </authorList>
    </citation>
    <scope>NUCLEOTIDE SEQUENCE [LARGE SCALE GENOMIC DNA]</scope>
    <source>
        <strain evidence="1 2">Y32</strain>
    </source>
</reference>
<comment type="caution">
    <text evidence="1">The sequence shown here is derived from an EMBL/GenBank/DDBJ whole genome shotgun (WGS) entry which is preliminary data.</text>
</comment>